<keyword evidence="4" id="KW-1185">Reference proteome</keyword>
<dbReference type="GO" id="GO:0046872">
    <property type="term" value="F:metal ion binding"/>
    <property type="evidence" value="ECO:0007669"/>
    <property type="project" value="UniProtKB-KW"/>
</dbReference>
<dbReference type="PANTHER" id="PTHR11905:SF249">
    <property type="entry name" value="SOL NARAE, ISOFORM C"/>
    <property type="match status" value="1"/>
</dbReference>
<evidence type="ECO:0000256" key="1">
    <source>
        <dbReference type="PROSITE-ProRule" id="PRU00276"/>
    </source>
</evidence>
<gene>
    <name evidence="3" type="ORF">G9C98_003039</name>
</gene>
<feature type="binding site" evidence="1">
    <location>
        <position position="337"/>
    </location>
    <ligand>
        <name>Zn(2+)</name>
        <dbReference type="ChEBI" id="CHEBI:29105"/>
        <note>catalytic</note>
    </ligand>
</feature>
<dbReference type="PROSITE" id="PS50215">
    <property type="entry name" value="ADAM_MEPRO"/>
    <property type="match status" value="1"/>
</dbReference>
<feature type="domain" description="Peptidase M12B" evidence="2">
    <location>
        <begin position="174"/>
        <end position="397"/>
    </location>
</feature>
<evidence type="ECO:0000259" key="2">
    <source>
        <dbReference type="PROSITE" id="PS50215"/>
    </source>
</evidence>
<sequence length="402" mass="46487">MGVINFPRRHKRSLEDISLRLTAYGRVMDLNLKLLSNTLYSEDTPVYKIFKNGYQQPGTMAQDIEQSAAYQRTIYEDPDHFASLIVDTFPDGTSIIRVKFSANIGSVNLTIFPASVQYLQQSPSMYINGYAQPNQYIYYRTNNLMTVYNDVVLPWNLPRPAQVQNNRVVVPDTLYIEVLVIVDYPLLEAKGMDNIINYLLAFWNQVDLMFRRLDRPLYKINIAGIVLPLDNEVLEYFYKDPIEGWVYRTLKYRDYLSFSAKWLYKEQQNWPFDSYDIAVTLTSREDPIKWTPQGYKSSAGISYLGQVCQVNHYSRSIEKIAVINDNGFFSGVPVAVHEIGHLIGAQHDNRYPCSDADGYLMSSVLRSTSNRFKWSPCSLNDFKSFLSSDPRCLYNRPKNMKL</sequence>
<feature type="binding site" evidence="1">
    <location>
        <position position="347"/>
    </location>
    <ligand>
        <name>Zn(2+)</name>
        <dbReference type="ChEBI" id="CHEBI:29105"/>
        <note>catalytic</note>
    </ligand>
</feature>
<dbReference type="OrthoDB" id="7695528at2759"/>
<dbReference type="PANTHER" id="PTHR11905">
    <property type="entry name" value="ADAM A DISINTEGRIN AND METALLOPROTEASE DOMAIN"/>
    <property type="match status" value="1"/>
</dbReference>
<keyword evidence="1" id="KW-0862">Zinc</keyword>
<dbReference type="Proteomes" id="UP000729913">
    <property type="component" value="Unassembled WGS sequence"/>
</dbReference>
<feature type="active site" evidence="1">
    <location>
        <position position="338"/>
    </location>
</feature>
<comment type="caution">
    <text evidence="1">Lacks conserved residue(s) required for the propagation of feature annotation.</text>
</comment>
<dbReference type="AlphaFoldDB" id="A0A8J5V7U2"/>
<dbReference type="GO" id="GO:0006509">
    <property type="term" value="P:membrane protein ectodomain proteolysis"/>
    <property type="evidence" value="ECO:0007669"/>
    <property type="project" value="TreeGrafter"/>
</dbReference>
<dbReference type="GO" id="GO:0004222">
    <property type="term" value="F:metalloendopeptidase activity"/>
    <property type="evidence" value="ECO:0007669"/>
    <property type="project" value="InterPro"/>
</dbReference>
<accession>A0A8J5V7U2</accession>
<keyword evidence="1" id="KW-0479">Metal-binding</keyword>
<proteinExistence type="predicted"/>
<name>A0A8J5V7U2_9HYME</name>
<dbReference type="Pfam" id="PF01421">
    <property type="entry name" value="Reprolysin"/>
    <property type="match status" value="1"/>
</dbReference>
<evidence type="ECO:0000313" key="3">
    <source>
        <dbReference type="EMBL" id="KAG8035913.1"/>
    </source>
</evidence>
<evidence type="ECO:0000313" key="4">
    <source>
        <dbReference type="Proteomes" id="UP000729913"/>
    </source>
</evidence>
<dbReference type="EMBL" id="JAAOIC020000052">
    <property type="protein sequence ID" value="KAG8035913.1"/>
    <property type="molecule type" value="Genomic_DNA"/>
</dbReference>
<comment type="caution">
    <text evidence="3">The sequence shown here is derived from an EMBL/GenBank/DDBJ whole genome shotgun (WGS) entry which is preliminary data.</text>
</comment>
<reference evidence="3" key="1">
    <citation type="submission" date="2020-03" db="EMBL/GenBank/DDBJ databases">
        <authorList>
            <person name="Chebbi M.A."/>
            <person name="Drezen J.M."/>
        </authorList>
    </citation>
    <scope>NUCLEOTIDE SEQUENCE</scope>
    <source>
        <tissue evidence="3">Whole body</tissue>
    </source>
</reference>
<feature type="disulfide bond" evidence="1">
    <location>
        <begin position="353"/>
        <end position="377"/>
    </location>
</feature>
<organism evidence="3 4">
    <name type="scientific">Cotesia typhae</name>
    <dbReference type="NCBI Taxonomy" id="2053667"/>
    <lineage>
        <taxon>Eukaryota</taxon>
        <taxon>Metazoa</taxon>
        <taxon>Ecdysozoa</taxon>
        <taxon>Arthropoda</taxon>
        <taxon>Hexapoda</taxon>
        <taxon>Insecta</taxon>
        <taxon>Pterygota</taxon>
        <taxon>Neoptera</taxon>
        <taxon>Endopterygota</taxon>
        <taxon>Hymenoptera</taxon>
        <taxon>Apocrita</taxon>
        <taxon>Ichneumonoidea</taxon>
        <taxon>Braconidae</taxon>
        <taxon>Microgastrinae</taxon>
        <taxon>Cotesia</taxon>
    </lineage>
</organism>
<dbReference type="InterPro" id="IPR001590">
    <property type="entry name" value="Peptidase_M12B"/>
</dbReference>
<reference evidence="3" key="2">
    <citation type="submission" date="2021-04" db="EMBL/GenBank/DDBJ databases">
        <title>Genome-wide patterns of bracovirus chromosomal integration into multiple host tissues during parasitism.</title>
        <authorList>
            <person name="Chebbi M.A.C."/>
        </authorList>
    </citation>
    <scope>NUCLEOTIDE SEQUENCE</scope>
    <source>
        <tissue evidence="3">Whole body</tissue>
    </source>
</reference>
<keyword evidence="1" id="KW-1015">Disulfide bond</keyword>
<protein>
    <recommendedName>
        <fullName evidence="2">Peptidase M12B domain-containing protein</fullName>
    </recommendedName>
</protein>
<feature type="binding site" evidence="1">
    <location>
        <position position="341"/>
    </location>
    <ligand>
        <name>Zn(2+)</name>
        <dbReference type="ChEBI" id="CHEBI:29105"/>
        <note>catalytic</note>
    </ligand>
</feature>